<dbReference type="CDD" id="cd00130">
    <property type="entry name" value="PAS"/>
    <property type="match status" value="1"/>
</dbReference>
<organism evidence="9 10">
    <name type="scientific">Limnobacter profundi</name>
    <dbReference type="NCBI Taxonomy" id="2732163"/>
    <lineage>
        <taxon>Bacteria</taxon>
        <taxon>Pseudomonadati</taxon>
        <taxon>Pseudomonadota</taxon>
        <taxon>Betaproteobacteria</taxon>
        <taxon>Burkholderiales</taxon>
        <taxon>Burkholderiaceae</taxon>
        <taxon>Limnobacter</taxon>
    </lineage>
</organism>
<dbReference type="SMART" id="SM00388">
    <property type="entry name" value="HisKA"/>
    <property type="match status" value="1"/>
</dbReference>
<dbReference type="InterPro" id="IPR013656">
    <property type="entry name" value="PAS_4"/>
</dbReference>
<dbReference type="SMART" id="SM00387">
    <property type="entry name" value="HATPase_c"/>
    <property type="match status" value="1"/>
</dbReference>
<name>A0ABX6N8Z8_9BURK</name>
<keyword evidence="6" id="KW-0812">Transmembrane</keyword>
<keyword evidence="6" id="KW-0472">Membrane</keyword>
<dbReference type="InterPro" id="IPR035965">
    <property type="entry name" value="PAS-like_dom_sf"/>
</dbReference>
<dbReference type="SUPFAM" id="SSF47384">
    <property type="entry name" value="Homodimeric domain of signal transducing histidine kinase"/>
    <property type="match status" value="1"/>
</dbReference>
<dbReference type="SMART" id="SM00448">
    <property type="entry name" value="REC"/>
    <property type="match status" value="1"/>
</dbReference>
<evidence type="ECO:0000259" key="7">
    <source>
        <dbReference type="PROSITE" id="PS50109"/>
    </source>
</evidence>
<dbReference type="Gene3D" id="3.30.565.10">
    <property type="entry name" value="Histidine kinase-like ATPase, C-terminal domain"/>
    <property type="match status" value="1"/>
</dbReference>
<proteinExistence type="predicted"/>
<evidence type="ECO:0000256" key="6">
    <source>
        <dbReference type="SAM" id="Phobius"/>
    </source>
</evidence>
<evidence type="ECO:0000259" key="8">
    <source>
        <dbReference type="PROSITE" id="PS50110"/>
    </source>
</evidence>
<dbReference type="PANTHER" id="PTHR45339">
    <property type="entry name" value="HYBRID SIGNAL TRANSDUCTION HISTIDINE KINASE J"/>
    <property type="match status" value="1"/>
</dbReference>
<accession>A0ABX6N8Z8</accession>
<dbReference type="Pfam" id="PF08448">
    <property type="entry name" value="PAS_4"/>
    <property type="match status" value="1"/>
</dbReference>
<feature type="coiled-coil region" evidence="5">
    <location>
        <begin position="71"/>
        <end position="98"/>
    </location>
</feature>
<dbReference type="InterPro" id="IPR000014">
    <property type="entry name" value="PAS"/>
</dbReference>
<dbReference type="Pfam" id="PF00072">
    <property type="entry name" value="Response_reg"/>
    <property type="match status" value="1"/>
</dbReference>
<dbReference type="PRINTS" id="PR00344">
    <property type="entry name" value="BCTRLSENSOR"/>
</dbReference>
<dbReference type="EMBL" id="CP053084">
    <property type="protein sequence ID" value="QJR30911.1"/>
    <property type="molecule type" value="Genomic_DNA"/>
</dbReference>
<evidence type="ECO:0000256" key="3">
    <source>
        <dbReference type="ARBA" id="ARBA00022553"/>
    </source>
</evidence>
<dbReference type="SMART" id="SM00091">
    <property type="entry name" value="PAS"/>
    <property type="match status" value="2"/>
</dbReference>
<gene>
    <name evidence="9" type="ORF">HKT17_14975</name>
</gene>
<dbReference type="InterPro" id="IPR011006">
    <property type="entry name" value="CheY-like_superfamily"/>
</dbReference>
<protein>
    <recommendedName>
        <fullName evidence="2">histidine kinase</fullName>
        <ecNumber evidence="2">2.7.13.3</ecNumber>
    </recommendedName>
</protein>
<keyword evidence="6" id="KW-1133">Transmembrane helix</keyword>
<feature type="transmembrane region" description="Helical" evidence="6">
    <location>
        <begin position="12"/>
        <end position="30"/>
    </location>
</feature>
<dbReference type="PANTHER" id="PTHR45339:SF5">
    <property type="entry name" value="HISTIDINE KINASE"/>
    <property type="match status" value="1"/>
</dbReference>
<dbReference type="Pfam" id="PF02518">
    <property type="entry name" value="HATPase_c"/>
    <property type="match status" value="1"/>
</dbReference>
<dbReference type="InterPro" id="IPR001789">
    <property type="entry name" value="Sig_transdc_resp-reg_receiver"/>
</dbReference>
<dbReference type="InterPro" id="IPR004358">
    <property type="entry name" value="Sig_transdc_His_kin-like_C"/>
</dbReference>
<evidence type="ECO:0000256" key="1">
    <source>
        <dbReference type="ARBA" id="ARBA00000085"/>
    </source>
</evidence>
<dbReference type="Gene3D" id="1.10.287.130">
    <property type="match status" value="1"/>
</dbReference>
<evidence type="ECO:0000313" key="9">
    <source>
        <dbReference type="EMBL" id="QJR30911.1"/>
    </source>
</evidence>
<dbReference type="CDD" id="cd00082">
    <property type="entry name" value="HisKA"/>
    <property type="match status" value="1"/>
</dbReference>
<keyword evidence="3 4" id="KW-0597">Phosphoprotein</keyword>
<dbReference type="SUPFAM" id="SSF55874">
    <property type="entry name" value="ATPase domain of HSP90 chaperone/DNA topoisomerase II/histidine kinase"/>
    <property type="match status" value="1"/>
</dbReference>
<evidence type="ECO:0000256" key="2">
    <source>
        <dbReference type="ARBA" id="ARBA00012438"/>
    </source>
</evidence>
<feature type="domain" description="Response regulatory" evidence="8">
    <location>
        <begin position="701"/>
        <end position="819"/>
    </location>
</feature>
<dbReference type="Gene3D" id="3.40.50.2300">
    <property type="match status" value="1"/>
</dbReference>
<feature type="transmembrane region" description="Helical" evidence="6">
    <location>
        <begin position="42"/>
        <end position="66"/>
    </location>
</feature>
<reference evidence="9 10" key="1">
    <citation type="submission" date="2020-05" db="EMBL/GenBank/DDBJ databases">
        <title>Compete genome of Limnobacter sp. SAORIC-580.</title>
        <authorList>
            <person name="Song J."/>
            <person name="Cho J.-C."/>
        </authorList>
    </citation>
    <scope>NUCLEOTIDE SEQUENCE [LARGE SCALE GENOMIC DNA]</scope>
    <source>
        <strain evidence="9 10">SAORIC-580</strain>
    </source>
</reference>
<dbReference type="Gene3D" id="3.30.450.20">
    <property type="entry name" value="PAS domain"/>
    <property type="match status" value="1"/>
</dbReference>
<dbReference type="PROSITE" id="PS50110">
    <property type="entry name" value="RESPONSE_REGULATORY"/>
    <property type="match status" value="1"/>
</dbReference>
<dbReference type="InterPro" id="IPR003661">
    <property type="entry name" value="HisK_dim/P_dom"/>
</dbReference>
<feature type="domain" description="Histidine kinase" evidence="7">
    <location>
        <begin position="353"/>
        <end position="570"/>
    </location>
</feature>
<feature type="modified residue" description="4-aspartylphosphate" evidence="4">
    <location>
        <position position="752"/>
    </location>
</feature>
<dbReference type="EC" id="2.7.13.3" evidence="2"/>
<dbReference type="SUPFAM" id="SSF52172">
    <property type="entry name" value="CheY-like"/>
    <property type="match status" value="1"/>
</dbReference>
<dbReference type="PROSITE" id="PS50109">
    <property type="entry name" value="HIS_KIN"/>
    <property type="match status" value="1"/>
</dbReference>
<dbReference type="InterPro" id="IPR005467">
    <property type="entry name" value="His_kinase_dom"/>
</dbReference>
<keyword evidence="10" id="KW-1185">Reference proteome</keyword>
<dbReference type="Pfam" id="PF00512">
    <property type="entry name" value="HisKA"/>
    <property type="match status" value="1"/>
</dbReference>
<keyword evidence="5" id="KW-0175">Coiled coil</keyword>
<comment type="catalytic activity">
    <reaction evidence="1">
        <text>ATP + protein L-histidine = ADP + protein N-phospho-L-histidine.</text>
        <dbReference type="EC" id="2.7.13.3"/>
    </reaction>
</comment>
<dbReference type="Proteomes" id="UP000501130">
    <property type="component" value="Chromosome"/>
</dbReference>
<evidence type="ECO:0000256" key="4">
    <source>
        <dbReference type="PROSITE-ProRule" id="PRU00169"/>
    </source>
</evidence>
<sequence length="864" mass="96195">MTTSIRSLQTRYKLIAVLLGVSPFLAYWFLELSAGPSISDDVWNSVALVTLFWSLNNMLVLVYFGYGNKTIKASLLQHENAEKARAKAQRDLESLLNGVPYMLGYWDHTLHNRFSNKAYAQWFSMKPERLLGNHISTLLSPQRLEIAMPLINKALAGEPCDYLVTLKNTANDRPSHILVQYLPDVVGSEVKGFYTIGQDISEKHLAKQNLILRTKLLELASEIAHVASIVIDPKTGEVQLTPEAQRLLNSPRDSFSNLGEFCQQFVCTTQQTQVEENMRHAVQQESSLSIEFQTSDKKAYFGCSGESVVIQEKPSYLMCLMDITESTLAKTRLIEAKEKADQLTAAKSQFVATMSHEIRNPLHTILGLCNLLNEQCDTDTQQDLTEKLKYCTEDLVDLLTNSLDSFRLDRGELHFEEDEFDLWSLIYNLSTHLYGGAKNHDLELRIEMKGSIQRHWIGDAFRIKQMVGNLISNACKFTEAGHIRLRVEQLSTNLLQFSVNDTGPGIPEESVNNLFDQLAQSTPSTARLYGGSGLGLNLVKSLVEHVGGTIQITSSEGAGTTATLHVPLKPGKKQNTETLELLTSQTIQLAVANPQCDVHAREMLASMGCQCVDHGALLMITDRIETAHAYLASNTNHRALILPGMNGHVQTSNHPDYANRIFLVQGPLQPAAIVKWLYSLQTPTDSKSNRPRSTEPATELVVLLVEDVKMTRTVIKALLNKRGIHCIEAENGQRAVEIIKAQGDTIDFVLMDINMPVLNGIDATLEIRKDCRYGNLVVYALTGEDESTTTHSRDWSVFDKVLSKPLKMPTLEALLDTHRATKAPEPYSPQCQTPPPQTLFEAGVQAECVPPAHPMGQATRWPPP</sequence>
<evidence type="ECO:0000256" key="5">
    <source>
        <dbReference type="SAM" id="Coils"/>
    </source>
</evidence>
<dbReference type="SUPFAM" id="SSF55785">
    <property type="entry name" value="PYP-like sensor domain (PAS domain)"/>
    <property type="match status" value="1"/>
</dbReference>
<dbReference type="InterPro" id="IPR003594">
    <property type="entry name" value="HATPase_dom"/>
</dbReference>
<evidence type="ECO:0000313" key="10">
    <source>
        <dbReference type="Proteomes" id="UP000501130"/>
    </source>
</evidence>
<dbReference type="InterPro" id="IPR036890">
    <property type="entry name" value="HATPase_C_sf"/>
</dbReference>
<dbReference type="CDD" id="cd17546">
    <property type="entry name" value="REC_hyHK_CKI1_RcsC-like"/>
    <property type="match status" value="1"/>
</dbReference>
<dbReference type="InterPro" id="IPR036097">
    <property type="entry name" value="HisK_dim/P_sf"/>
</dbReference>